<dbReference type="SMART" id="SM00526">
    <property type="entry name" value="H15"/>
    <property type="match status" value="1"/>
</dbReference>
<evidence type="ECO:0000313" key="9">
    <source>
        <dbReference type="EMBL" id="KZM90416.1"/>
    </source>
</evidence>
<feature type="domain" description="H15" evidence="4">
    <location>
        <begin position="16"/>
        <end position="85"/>
    </location>
</feature>
<dbReference type="PANTHER" id="PTHR11467:SF131">
    <property type="entry name" value="HISTONE H1"/>
    <property type="match status" value="1"/>
</dbReference>
<dbReference type="Gramene" id="KZM90421">
    <property type="protein sequence ID" value="KZM90421"/>
    <property type="gene ID" value="DCAR_022214"/>
</dbReference>
<name>A0A164VII4_DAUCS</name>
<gene>
    <name evidence="11" type="ORF">DCAR_022197</name>
    <name evidence="10" type="ORF">DCAR_022199</name>
    <name evidence="9" type="ORF">DCAR_022219</name>
    <name evidence="8" type="ORF">DCAR_022221</name>
    <name evidence="7" type="ORF">DCAR_022223</name>
    <name evidence="6" type="ORF">DCAR_022239</name>
    <name evidence="5" type="ORF">DCAR_022241</name>
    <name evidence="12" type="ORF">DCAR_0623948</name>
</gene>
<dbReference type="Gramene" id="KZM90419">
    <property type="protein sequence ID" value="KZM90419"/>
    <property type="gene ID" value="DCAR_022216"/>
</dbReference>
<dbReference type="EMBL" id="LNRQ01000006">
    <property type="protein sequence ID" value="KZM90414.1"/>
    <property type="molecule type" value="Genomic_DNA"/>
</dbReference>
<proteinExistence type="predicted"/>
<evidence type="ECO:0000313" key="8">
    <source>
        <dbReference type="EMBL" id="KZM90414.1"/>
    </source>
</evidence>
<dbReference type="Gramene" id="KZM90394">
    <property type="protein sequence ID" value="KZM90394"/>
    <property type="gene ID" value="DCAR_022241"/>
</dbReference>
<dbReference type="GO" id="GO:0000786">
    <property type="term" value="C:nucleosome"/>
    <property type="evidence" value="ECO:0007669"/>
    <property type="project" value="InterPro"/>
</dbReference>
<dbReference type="Gramene" id="KZM90423">
    <property type="protein sequence ID" value="KZM90423"/>
    <property type="gene ID" value="DCAR_022212"/>
</dbReference>
<dbReference type="Gramene" id="KZM90416">
    <property type="protein sequence ID" value="KZM90416"/>
    <property type="gene ID" value="DCAR_022219"/>
</dbReference>
<evidence type="ECO:0000313" key="5">
    <source>
        <dbReference type="EMBL" id="KZM90394.1"/>
    </source>
</evidence>
<dbReference type="Gramene" id="KZM90396">
    <property type="protein sequence ID" value="KZM90396"/>
    <property type="gene ID" value="DCAR_022239"/>
</dbReference>
<comment type="subcellular location">
    <subcellularLocation>
        <location evidence="1">Nucleus</location>
    </subcellularLocation>
</comment>
<evidence type="ECO:0000313" key="10">
    <source>
        <dbReference type="EMBL" id="KZM90436.1"/>
    </source>
</evidence>
<dbReference type="Gramene" id="KZM90431">
    <property type="protein sequence ID" value="KZM90431"/>
    <property type="gene ID" value="DCAR_022204"/>
</dbReference>
<dbReference type="PANTHER" id="PTHR11467">
    <property type="entry name" value="HISTONE H1"/>
    <property type="match status" value="1"/>
</dbReference>
<dbReference type="Pfam" id="PF00538">
    <property type="entry name" value="Linker_histone"/>
    <property type="match status" value="1"/>
</dbReference>
<evidence type="ECO:0000313" key="11">
    <source>
        <dbReference type="EMBL" id="KZM90438.1"/>
    </source>
</evidence>
<evidence type="ECO:0000259" key="4">
    <source>
        <dbReference type="PROSITE" id="PS51504"/>
    </source>
</evidence>
<dbReference type="EMBL" id="LNRQ01000006">
    <property type="protein sequence ID" value="KZM90394.1"/>
    <property type="molecule type" value="Genomic_DNA"/>
</dbReference>
<dbReference type="InterPro" id="IPR005818">
    <property type="entry name" value="Histone_H1/H5_H15"/>
</dbReference>
<dbReference type="EMBL" id="LNRQ01000006">
    <property type="protein sequence ID" value="KZM90438.1"/>
    <property type="molecule type" value="Genomic_DNA"/>
</dbReference>
<dbReference type="EMBL" id="LNRQ01000006">
    <property type="protein sequence ID" value="KZM90416.1"/>
    <property type="molecule type" value="Genomic_DNA"/>
</dbReference>
<dbReference type="Gramene" id="KZM90427">
    <property type="protein sequence ID" value="KZM90427"/>
    <property type="gene ID" value="DCAR_022208"/>
</dbReference>
<keyword evidence="13" id="KW-1185">Reference proteome</keyword>
<evidence type="ECO:0000313" key="6">
    <source>
        <dbReference type="EMBL" id="KZM90396.1"/>
    </source>
</evidence>
<evidence type="ECO:0000256" key="2">
    <source>
        <dbReference type="ARBA" id="ARBA00023125"/>
    </source>
</evidence>
<dbReference type="STRING" id="79200.A0A164VII4"/>
<accession>A0A164VII4</accession>
<dbReference type="EMBL" id="LNRQ01000006">
    <property type="protein sequence ID" value="KZM90396.1"/>
    <property type="molecule type" value="Genomic_DNA"/>
</dbReference>
<dbReference type="GO" id="GO:0003690">
    <property type="term" value="F:double-stranded DNA binding"/>
    <property type="evidence" value="ECO:0007669"/>
    <property type="project" value="TreeGrafter"/>
</dbReference>
<dbReference type="EMBL" id="LNRQ01000006">
    <property type="protein sequence ID" value="KZM90436.1"/>
    <property type="molecule type" value="Genomic_DNA"/>
</dbReference>
<dbReference type="EMBL" id="CP093348">
    <property type="protein sequence ID" value="WOH04539.1"/>
    <property type="molecule type" value="Genomic_DNA"/>
</dbReference>
<protein>
    <recommendedName>
        <fullName evidence="4">H15 domain-containing protein</fullName>
    </recommendedName>
</protein>
<keyword evidence="3" id="KW-0539">Nucleus</keyword>
<reference evidence="12" key="2">
    <citation type="submission" date="2022-03" db="EMBL/GenBank/DDBJ databases">
        <title>Draft title - Genomic analysis of global carrot germplasm unveils the trajectory of domestication and the origin of high carotenoid orange carrot.</title>
        <authorList>
            <person name="Iorizzo M."/>
            <person name="Ellison S."/>
            <person name="Senalik D."/>
            <person name="Macko-Podgorni A."/>
            <person name="Grzebelus D."/>
            <person name="Bostan H."/>
            <person name="Rolling W."/>
            <person name="Curaba J."/>
            <person name="Simon P."/>
        </authorList>
    </citation>
    <scope>NUCLEOTIDE SEQUENCE</scope>
    <source>
        <tissue evidence="12">Leaf</tissue>
    </source>
</reference>
<dbReference type="AlphaFoldDB" id="A0A164VII4"/>
<dbReference type="Gramene" id="KZM90425">
    <property type="protein sequence ID" value="KZM90425"/>
    <property type="gene ID" value="DCAR_022210"/>
</dbReference>
<evidence type="ECO:0000313" key="7">
    <source>
        <dbReference type="EMBL" id="KZM90412.1"/>
    </source>
</evidence>
<evidence type="ECO:0000313" key="13">
    <source>
        <dbReference type="Proteomes" id="UP000077755"/>
    </source>
</evidence>
<dbReference type="Gramene" id="KZM90438">
    <property type="protein sequence ID" value="KZM90438"/>
    <property type="gene ID" value="DCAR_022197"/>
</dbReference>
<dbReference type="Gramene" id="KZM90412">
    <property type="protein sequence ID" value="KZM90412"/>
    <property type="gene ID" value="DCAR_022223"/>
</dbReference>
<dbReference type="PROSITE" id="PS51504">
    <property type="entry name" value="H15"/>
    <property type="match status" value="1"/>
</dbReference>
<dbReference type="InterPro" id="IPR036390">
    <property type="entry name" value="WH_DNA-bd_sf"/>
</dbReference>
<dbReference type="EMBL" id="LNRQ01000006">
    <property type="protein sequence ID" value="KZM90412.1"/>
    <property type="molecule type" value="Genomic_DNA"/>
</dbReference>
<dbReference type="GO" id="GO:0031492">
    <property type="term" value="F:nucleosomal DNA binding"/>
    <property type="evidence" value="ECO:0007669"/>
    <property type="project" value="TreeGrafter"/>
</dbReference>
<dbReference type="GO" id="GO:0045910">
    <property type="term" value="P:negative regulation of DNA recombination"/>
    <property type="evidence" value="ECO:0007669"/>
    <property type="project" value="TreeGrafter"/>
</dbReference>
<dbReference type="GO" id="GO:0006334">
    <property type="term" value="P:nucleosome assembly"/>
    <property type="evidence" value="ECO:0007669"/>
    <property type="project" value="InterPro"/>
</dbReference>
<dbReference type="Gramene" id="KZM90436">
    <property type="protein sequence ID" value="KZM90436"/>
    <property type="gene ID" value="DCAR_022199"/>
</dbReference>
<dbReference type="CDD" id="cd00073">
    <property type="entry name" value="H15"/>
    <property type="match status" value="1"/>
</dbReference>
<dbReference type="SUPFAM" id="SSF46785">
    <property type="entry name" value="Winged helix' DNA-binding domain"/>
    <property type="match status" value="1"/>
</dbReference>
<dbReference type="Gramene" id="KZM90433">
    <property type="protein sequence ID" value="KZM90433"/>
    <property type="gene ID" value="DCAR_022202"/>
</dbReference>
<evidence type="ECO:0000313" key="12">
    <source>
        <dbReference type="EMBL" id="WOH04539.1"/>
    </source>
</evidence>
<dbReference type="InterPro" id="IPR036388">
    <property type="entry name" value="WH-like_DNA-bd_sf"/>
</dbReference>
<organism evidence="5">
    <name type="scientific">Daucus carota subsp. sativus</name>
    <name type="common">Carrot</name>
    <dbReference type="NCBI Taxonomy" id="79200"/>
    <lineage>
        <taxon>Eukaryota</taxon>
        <taxon>Viridiplantae</taxon>
        <taxon>Streptophyta</taxon>
        <taxon>Embryophyta</taxon>
        <taxon>Tracheophyta</taxon>
        <taxon>Spermatophyta</taxon>
        <taxon>Magnoliopsida</taxon>
        <taxon>eudicotyledons</taxon>
        <taxon>Gunneridae</taxon>
        <taxon>Pentapetalae</taxon>
        <taxon>asterids</taxon>
        <taxon>campanulids</taxon>
        <taxon>Apiales</taxon>
        <taxon>Apiaceae</taxon>
        <taxon>Apioideae</taxon>
        <taxon>Scandiceae</taxon>
        <taxon>Daucinae</taxon>
        <taxon>Daucus</taxon>
        <taxon>Daucus sect. Daucus</taxon>
    </lineage>
</organism>
<reference evidence="5" key="1">
    <citation type="journal article" date="2016" name="Nat. Genet.">
        <title>A high-quality carrot genome assembly provides new insights into carotenoid accumulation and asterid genome evolution.</title>
        <authorList>
            <person name="Iorizzo M."/>
            <person name="Ellison S."/>
            <person name="Senalik D."/>
            <person name="Zeng P."/>
            <person name="Satapoomin P."/>
            <person name="Huang J."/>
            <person name="Bowman M."/>
            <person name="Iovene M."/>
            <person name="Sanseverino W."/>
            <person name="Cavagnaro P."/>
            <person name="Yildiz M."/>
            <person name="Macko-Podgorni A."/>
            <person name="Moranska E."/>
            <person name="Grzebelus E."/>
            <person name="Grzebelus D."/>
            <person name="Ashrafi H."/>
            <person name="Zheng Z."/>
            <person name="Cheng S."/>
            <person name="Spooner D."/>
            <person name="Van Deynze A."/>
            <person name="Simon P."/>
        </authorList>
    </citation>
    <scope>NUCLEOTIDE SEQUENCE [LARGE SCALE GENOMIC DNA]</scope>
    <source>
        <tissue evidence="5">Leaf</tissue>
    </source>
</reference>
<dbReference type="Proteomes" id="UP000077755">
    <property type="component" value="Chromosome 6"/>
</dbReference>
<keyword evidence="2" id="KW-0238">DNA-binding</keyword>
<dbReference type="GO" id="GO:0005634">
    <property type="term" value="C:nucleus"/>
    <property type="evidence" value="ECO:0007669"/>
    <property type="project" value="UniProtKB-SubCell"/>
</dbReference>
<sequence>MVLMMNAQPSNYKEPRRPSYEEMICQAISSLNNKNGSSSTAIAKFIQKHYGRLPNNSRKKLLGRLKKLVASNKLVRVKNSFKLPP</sequence>
<dbReference type="Gene3D" id="1.10.10.10">
    <property type="entry name" value="Winged helix-like DNA-binding domain superfamily/Winged helix DNA-binding domain"/>
    <property type="match status" value="1"/>
</dbReference>
<evidence type="ECO:0000256" key="3">
    <source>
        <dbReference type="ARBA" id="ARBA00023242"/>
    </source>
</evidence>
<evidence type="ECO:0000256" key="1">
    <source>
        <dbReference type="ARBA" id="ARBA00004123"/>
    </source>
</evidence>
<dbReference type="Gramene" id="KZM90414">
    <property type="protein sequence ID" value="KZM90414"/>
    <property type="gene ID" value="DCAR_022221"/>
</dbReference>
<dbReference type="GO" id="GO:0030261">
    <property type="term" value="P:chromosome condensation"/>
    <property type="evidence" value="ECO:0007669"/>
    <property type="project" value="TreeGrafter"/>
</dbReference>
<dbReference type="Gramene" id="KZM90429">
    <property type="protein sequence ID" value="KZM90429"/>
    <property type="gene ID" value="DCAR_022206"/>
</dbReference>